<dbReference type="STRING" id="1806891.Cs308_0869"/>
<dbReference type="GO" id="GO:0006633">
    <property type="term" value="P:fatty acid biosynthetic process"/>
    <property type="evidence" value="ECO:0007669"/>
    <property type="project" value="TreeGrafter"/>
</dbReference>
<dbReference type="SUPFAM" id="SSF52151">
    <property type="entry name" value="FabD/lysophospholipase-like"/>
    <property type="match status" value="1"/>
</dbReference>
<dbReference type="PANTHER" id="PTHR42681:SF1">
    <property type="entry name" value="MALONYL-COA-ACYL CARRIER PROTEIN TRANSACYLASE, MITOCHONDRIAL"/>
    <property type="match status" value="1"/>
</dbReference>
<comment type="catalytic activity">
    <reaction evidence="5 6">
        <text>holo-[ACP] + malonyl-CoA = malonyl-[ACP] + CoA</text>
        <dbReference type="Rhea" id="RHEA:41792"/>
        <dbReference type="Rhea" id="RHEA-COMP:9623"/>
        <dbReference type="Rhea" id="RHEA-COMP:9685"/>
        <dbReference type="ChEBI" id="CHEBI:57287"/>
        <dbReference type="ChEBI" id="CHEBI:57384"/>
        <dbReference type="ChEBI" id="CHEBI:64479"/>
        <dbReference type="ChEBI" id="CHEBI:78449"/>
        <dbReference type="EC" id="2.3.1.39"/>
    </reaction>
</comment>
<evidence type="ECO:0000256" key="1">
    <source>
        <dbReference type="ARBA" id="ARBA00013258"/>
    </source>
</evidence>
<dbReference type="OrthoDB" id="9805460at2"/>
<proteinExistence type="inferred from homology"/>
<dbReference type="SUPFAM" id="SSF55048">
    <property type="entry name" value="Probable ACP-binding domain of malonyl-CoA ACP transacylase"/>
    <property type="match status" value="1"/>
</dbReference>
<dbReference type="EMBL" id="CP014639">
    <property type="protein sequence ID" value="ANH79039.1"/>
    <property type="molecule type" value="Genomic_DNA"/>
</dbReference>
<evidence type="ECO:0000256" key="7">
    <source>
        <dbReference type="PIRSR" id="PIRSR000446-1"/>
    </source>
</evidence>
<dbReference type="FunFam" id="3.30.70.250:FF:000001">
    <property type="entry name" value="Malonyl CoA-acyl carrier protein transacylase"/>
    <property type="match status" value="1"/>
</dbReference>
<protein>
    <recommendedName>
        <fullName evidence="2 6">Malonyl CoA-acyl carrier protein transacylase</fullName>
        <ecNumber evidence="1 6">2.3.1.39</ecNumber>
    </recommendedName>
</protein>
<evidence type="ECO:0000259" key="8">
    <source>
        <dbReference type="SMART" id="SM00827"/>
    </source>
</evidence>
<evidence type="ECO:0000256" key="2">
    <source>
        <dbReference type="ARBA" id="ARBA00018953"/>
    </source>
</evidence>
<dbReference type="AlphaFoldDB" id="A0A1A9HVL4"/>
<dbReference type="PIRSF" id="PIRSF000446">
    <property type="entry name" value="Mct"/>
    <property type="match status" value="1"/>
</dbReference>
<accession>A0A1A9HVL4</accession>
<dbReference type="PANTHER" id="PTHR42681">
    <property type="entry name" value="MALONYL-COA-ACYL CARRIER PROTEIN TRANSACYLASE, MITOCHONDRIAL"/>
    <property type="match status" value="1"/>
</dbReference>
<keyword evidence="4 6" id="KW-0012">Acyltransferase</keyword>
<dbReference type="Gene3D" id="3.30.70.250">
    <property type="entry name" value="Malonyl-CoA ACP transacylase, ACP-binding"/>
    <property type="match status" value="1"/>
</dbReference>
<name>A0A1A9HVL4_9CHLA</name>
<evidence type="ECO:0000256" key="5">
    <source>
        <dbReference type="ARBA" id="ARBA00048462"/>
    </source>
</evidence>
<feature type="active site" evidence="7">
    <location>
        <position position="93"/>
    </location>
</feature>
<dbReference type="InterPro" id="IPR024925">
    <property type="entry name" value="Malonyl_CoA-ACP_transAc"/>
</dbReference>
<dbReference type="RefSeq" id="WP_066482950.1">
    <property type="nucleotide sequence ID" value="NZ_CP014639.1"/>
</dbReference>
<keyword evidence="3 6" id="KW-0808">Transferase</keyword>
<dbReference type="InterPro" id="IPR004410">
    <property type="entry name" value="Malonyl_CoA-ACP_transAc_FabD"/>
</dbReference>
<dbReference type="GO" id="GO:0005829">
    <property type="term" value="C:cytosol"/>
    <property type="evidence" value="ECO:0007669"/>
    <property type="project" value="TreeGrafter"/>
</dbReference>
<reference evidence="10" key="1">
    <citation type="submission" date="2016-03" db="EMBL/GenBank/DDBJ databases">
        <title>Culture-independent genomics supports pathogen discovery for uncultivable bacteria within the genus Chlamydia.</title>
        <authorList>
            <person name="Taylor-Brown A."/>
            <person name="Bachmann N.L."/>
            <person name="Borel N."/>
            <person name="Polkinghorne A."/>
        </authorList>
    </citation>
    <scope>NUCLEOTIDE SEQUENCE [LARGE SCALE GENOMIC DNA]</scope>
    <source>
        <strain evidence="10">2742-308</strain>
    </source>
</reference>
<dbReference type="Gene3D" id="3.40.366.10">
    <property type="entry name" value="Malonyl-Coenzyme A Acyl Carrier Protein, domain 2"/>
    <property type="match status" value="1"/>
</dbReference>
<sequence>MNTRYAFLFPGQGSQYVGMGKDLSHNYSEAADIFALADEILGFSLTSIMFQGPEKLLMETIHSQLAIYLHSMAVVSILSSRSSIVPTVVSGLSLGEYTALTASNRISLLDGLTLIRKRGELMNEACKQSPGAMAAILGLPAEVVEQHIAGLGEGIWIANYNAPSQLVIAGTVEKVSEAIELFQTLGAKKAIWLKVFGAFHTPFMQTAQDGLAPYIYTLPIKDSGVPLISHVVAKSLISVEEIRTCLARQITSPTLWYQSCYFMESMVDRFLELGPGKVLTGLNRSIGLTKPTQSLSTTEIIENFLEEVC</sequence>
<feature type="active site" evidence="7">
    <location>
        <position position="200"/>
    </location>
</feature>
<gene>
    <name evidence="9" type="ORF">Cs308_0869</name>
</gene>
<dbReference type="SMART" id="SM00827">
    <property type="entry name" value="PKS_AT"/>
    <property type="match status" value="1"/>
</dbReference>
<evidence type="ECO:0000256" key="4">
    <source>
        <dbReference type="ARBA" id="ARBA00023315"/>
    </source>
</evidence>
<evidence type="ECO:0000313" key="9">
    <source>
        <dbReference type="EMBL" id="ANH79039.1"/>
    </source>
</evidence>
<evidence type="ECO:0000256" key="3">
    <source>
        <dbReference type="ARBA" id="ARBA00022679"/>
    </source>
</evidence>
<dbReference type="InterPro" id="IPR001227">
    <property type="entry name" value="Ac_transferase_dom_sf"/>
</dbReference>
<organism evidence="9 10">
    <name type="scientific">Candidatus Chlamydia sanziniae</name>
    <dbReference type="NCBI Taxonomy" id="1806891"/>
    <lineage>
        <taxon>Bacteria</taxon>
        <taxon>Pseudomonadati</taxon>
        <taxon>Chlamydiota</taxon>
        <taxon>Chlamydiia</taxon>
        <taxon>Chlamydiales</taxon>
        <taxon>Chlamydiaceae</taxon>
        <taxon>Chlamydia/Chlamydophila group</taxon>
        <taxon>Chlamydia</taxon>
    </lineage>
</organism>
<feature type="domain" description="Malonyl-CoA:ACP transacylase (MAT)" evidence="8">
    <location>
        <begin position="8"/>
        <end position="293"/>
    </location>
</feature>
<dbReference type="Proteomes" id="UP000078162">
    <property type="component" value="Chromosome"/>
</dbReference>
<dbReference type="InterPro" id="IPR014043">
    <property type="entry name" value="Acyl_transferase_dom"/>
</dbReference>
<dbReference type="InterPro" id="IPR016035">
    <property type="entry name" value="Acyl_Trfase/lysoPLipase"/>
</dbReference>
<dbReference type="NCBIfam" id="TIGR00128">
    <property type="entry name" value="fabD"/>
    <property type="match status" value="1"/>
</dbReference>
<dbReference type="GO" id="GO:0004314">
    <property type="term" value="F:[acyl-carrier-protein] S-malonyltransferase activity"/>
    <property type="evidence" value="ECO:0007669"/>
    <property type="project" value="UniProtKB-EC"/>
</dbReference>
<dbReference type="KEGG" id="csaz:Cs308_0869"/>
<dbReference type="Pfam" id="PF00698">
    <property type="entry name" value="Acyl_transf_1"/>
    <property type="match status" value="1"/>
</dbReference>
<comment type="similarity">
    <text evidence="6">Belongs to the fabD family.</text>
</comment>
<keyword evidence="10" id="KW-1185">Reference proteome</keyword>
<evidence type="ECO:0000313" key="10">
    <source>
        <dbReference type="Proteomes" id="UP000078162"/>
    </source>
</evidence>
<dbReference type="InterPro" id="IPR050858">
    <property type="entry name" value="Mal-CoA-ACP_Trans/PKS_FabD"/>
</dbReference>
<dbReference type="EC" id="2.3.1.39" evidence="1 6"/>
<dbReference type="PATRIC" id="fig|1806891.3.peg.862"/>
<dbReference type="InterPro" id="IPR016036">
    <property type="entry name" value="Malonyl_transacylase_ACP-bd"/>
</dbReference>
<evidence type="ECO:0000256" key="6">
    <source>
        <dbReference type="PIRNR" id="PIRNR000446"/>
    </source>
</evidence>